<dbReference type="InterPro" id="IPR050309">
    <property type="entry name" value="Type-B_Carboxylest/Lipase"/>
</dbReference>
<protein>
    <submittedName>
        <fullName evidence="5">Carboxylesterase family protein</fullName>
    </submittedName>
</protein>
<dbReference type="InterPro" id="IPR019826">
    <property type="entry name" value="Carboxylesterase_B_AS"/>
</dbReference>
<dbReference type="Proteomes" id="UP001243330">
    <property type="component" value="Unassembled WGS sequence"/>
</dbReference>
<dbReference type="InterPro" id="IPR029063">
    <property type="entry name" value="SAM-dependent_MTases_sf"/>
</dbReference>
<comment type="caution">
    <text evidence="5">The sequence shown here is derived from an EMBL/GenBank/DDBJ whole genome shotgun (WGS) entry which is preliminary data.</text>
</comment>
<reference evidence="5" key="1">
    <citation type="submission" date="2023-01" db="EMBL/GenBank/DDBJ databases">
        <title>Colletotrichum chrysophilum M932 genome sequence.</title>
        <authorList>
            <person name="Baroncelli R."/>
        </authorList>
    </citation>
    <scope>NUCLEOTIDE SEQUENCE</scope>
    <source>
        <strain evidence="5">M932</strain>
    </source>
</reference>
<gene>
    <name evidence="5" type="ORF">CCHR01_00927</name>
</gene>
<dbReference type="GO" id="GO:0016787">
    <property type="term" value="F:hydrolase activity"/>
    <property type="evidence" value="ECO:0007669"/>
    <property type="project" value="UniProtKB-KW"/>
</dbReference>
<dbReference type="PROSITE" id="PS00122">
    <property type="entry name" value="CARBOXYLESTERASE_B_1"/>
    <property type="match status" value="1"/>
</dbReference>
<dbReference type="SUPFAM" id="SSF53335">
    <property type="entry name" value="S-adenosyl-L-methionine-dependent methyltransferases"/>
    <property type="match status" value="1"/>
</dbReference>
<dbReference type="InterPro" id="IPR002018">
    <property type="entry name" value="CarbesteraseB"/>
</dbReference>
<name>A0AAD9AXK7_9PEZI</name>
<sequence>MADSSHAPRSPEAPPTAIAPSPRAEATPPKSKTASPRSAGSPEAEIPGQTTGTATQQAEIEVDEGIADRDSVTDEQLSISGYTTSVTSSVYDYPTENGRRYHAFRHGTYYGPNDADELDRLDFNASFLTKLTQNQLHHAPLEQGKVHRILDIGTGTEIADLFPDAEVIGNDLSPVQSEWVPPNVKFEVDDVESPWVAPKYDFIYCRFMAGAIADWPRLVKNTFKNTHPGGWVEFQDWDLLFKSDDGSITDDHYSMKMIKMFMEGSRKVGREPQPGPLLEPLMREAGFVNIHHKQIKCPLGMWPKDPYLRDLGHMNMIQALDGLEAYNLRLYTGVLGWTVAEAQVLFAHVRNEIRNNAFHAYMVYNATQTPDLPIVDLPHERHQAISYDEDAGTYNFSNIRFAEPPVGDLRFRAPVPVKVSNTSHVVNNGSVGAICPQPFTLFNDTAVTQWILSYISGTVLDLAELQQQAANQTEPPADPRISEDCLFLDVIVPKKIYDNRGSGAGAPVLVWIYGGGYLIGEKTGLGLHDPTGLLQANDDLGEDGFIFVAMNYRLGAFGFLGGPTVEAQGTPNAGLYDQRLALEFVKENIQLFGGSPDRVTVMGESAGGGSIIHQLTAFGGEQGPAPFQQIITQSTGFVPARSSQALEDVVETVLSVANVSSFDALRKLPSDVLVAVNNIVTRQLYQGAFHPAVDGVFVPEEPARMLLSGDFDHVRALIGTNANEGILFGDPRINTTKAYSEYVRTLVAGISNDSATALEEEVYPPIFDGSQGYTNNFERAYQSFGEFCFTCNQPFTSRGLGNATYNYQFAAPPGVHGQDLGFTFYRGEAIDPAGAPFPPTTDVDVAVSRVLQSWIASFVTSGAPTAPNVIGFEPYGNEGNLLILGEANNSTHVARGTDPTLARGRCDWLAKRIIDETLLEAN</sequence>
<dbReference type="AlphaFoldDB" id="A0AAD9AXK7"/>
<dbReference type="CDD" id="cd02440">
    <property type="entry name" value="AdoMet_MTases"/>
    <property type="match status" value="1"/>
</dbReference>
<evidence type="ECO:0000313" key="5">
    <source>
        <dbReference type="EMBL" id="KAK1856356.1"/>
    </source>
</evidence>
<evidence type="ECO:0000256" key="2">
    <source>
        <dbReference type="ARBA" id="ARBA00022801"/>
    </source>
</evidence>
<evidence type="ECO:0000256" key="3">
    <source>
        <dbReference type="SAM" id="MobiDB-lite"/>
    </source>
</evidence>
<evidence type="ECO:0000259" key="4">
    <source>
        <dbReference type="Pfam" id="PF00135"/>
    </source>
</evidence>
<evidence type="ECO:0000313" key="6">
    <source>
        <dbReference type="Proteomes" id="UP001243330"/>
    </source>
</evidence>
<dbReference type="PROSITE" id="PS00941">
    <property type="entry name" value="CARBOXYLESTERASE_B_2"/>
    <property type="match status" value="1"/>
</dbReference>
<dbReference type="Pfam" id="PF13489">
    <property type="entry name" value="Methyltransf_23"/>
    <property type="match status" value="1"/>
</dbReference>
<dbReference type="Gene3D" id="3.40.50.1820">
    <property type="entry name" value="alpha/beta hydrolase"/>
    <property type="match status" value="1"/>
</dbReference>
<proteinExistence type="inferred from homology"/>
<dbReference type="SUPFAM" id="SSF53474">
    <property type="entry name" value="alpha/beta-Hydrolases"/>
    <property type="match status" value="1"/>
</dbReference>
<accession>A0AAD9AXK7</accession>
<evidence type="ECO:0000256" key="1">
    <source>
        <dbReference type="ARBA" id="ARBA00005964"/>
    </source>
</evidence>
<dbReference type="InterPro" id="IPR029058">
    <property type="entry name" value="AB_hydrolase_fold"/>
</dbReference>
<comment type="similarity">
    <text evidence="1">Belongs to the type-B carboxylesterase/lipase family.</text>
</comment>
<dbReference type="EMBL" id="JAQOWY010000009">
    <property type="protein sequence ID" value="KAK1856356.1"/>
    <property type="molecule type" value="Genomic_DNA"/>
</dbReference>
<dbReference type="InterPro" id="IPR019819">
    <property type="entry name" value="Carboxylesterase_B_CS"/>
</dbReference>
<dbReference type="PANTHER" id="PTHR11559">
    <property type="entry name" value="CARBOXYLESTERASE"/>
    <property type="match status" value="1"/>
</dbReference>
<feature type="domain" description="Carboxylesterase type B" evidence="4">
    <location>
        <begin position="390"/>
        <end position="888"/>
    </location>
</feature>
<feature type="region of interest" description="Disordered" evidence="3">
    <location>
        <begin position="1"/>
        <end position="56"/>
    </location>
</feature>
<dbReference type="Gene3D" id="3.40.50.150">
    <property type="entry name" value="Vaccinia Virus protein VP39"/>
    <property type="match status" value="1"/>
</dbReference>
<keyword evidence="2" id="KW-0378">Hydrolase</keyword>
<dbReference type="Pfam" id="PF00135">
    <property type="entry name" value="COesterase"/>
    <property type="match status" value="1"/>
</dbReference>
<keyword evidence="6" id="KW-1185">Reference proteome</keyword>
<organism evidence="5 6">
    <name type="scientific">Colletotrichum chrysophilum</name>
    <dbReference type="NCBI Taxonomy" id="1836956"/>
    <lineage>
        <taxon>Eukaryota</taxon>
        <taxon>Fungi</taxon>
        <taxon>Dikarya</taxon>
        <taxon>Ascomycota</taxon>
        <taxon>Pezizomycotina</taxon>
        <taxon>Sordariomycetes</taxon>
        <taxon>Hypocreomycetidae</taxon>
        <taxon>Glomerellales</taxon>
        <taxon>Glomerellaceae</taxon>
        <taxon>Colletotrichum</taxon>
        <taxon>Colletotrichum gloeosporioides species complex</taxon>
    </lineage>
</organism>